<gene>
    <name evidence="1" type="ORF">ENO04_00860</name>
</gene>
<sequence length="105" mass="12036">MVTVKKFILVTATHLPYHDKWVKLTQDLSNALGVQYEIKEEDYVFAIEHGKTDDLGMAGLPQLFAELDDGRIVVVLWEVPLNERYEADFDKAKEVVLARIKEIFG</sequence>
<proteinExistence type="predicted"/>
<accession>A0A7C1E4T4</accession>
<dbReference type="EMBL" id="DSDY01000034">
    <property type="protein sequence ID" value="HDS10163.1"/>
    <property type="molecule type" value="Genomic_DNA"/>
</dbReference>
<reference evidence="1" key="1">
    <citation type="journal article" date="2020" name="mSystems">
        <title>Genome- and Community-Level Interaction Insights into Carbon Utilization and Element Cycling Functions of Hydrothermarchaeota in Hydrothermal Sediment.</title>
        <authorList>
            <person name="Zhou Z."/>
            <person name="Liu Y."/>
            <person name="Xu W."/>
            <person name="Pan J."/>
            <person name="Luo Z.H."/>
            <person name="Li M."/>
        </authorList>
    </citation>
    <scope>NUCLEOTIDE SEQUENCE [LARGE SCALE GENOMIC DNA]</scope>
    <source>
        <strain evidence="1">SpSt-123</strain>
    </source>
</reference>
<comment type="caution">
    <text evidence="1">The sequence shown here is derived from an EMBL/GenBank/DDBJ whole genome shotgun (WGS) entry which is preliminary data.</text>
</comment>
<name>A0A7C1E4T4_9CREN</name>
<protein>
    <submittedName>
        <fullName evidence="1">Uncharacterized protein</fullName>
    </submittedName>
</protein>
<evidence type="ECO:0000313" key="1">
    <source>
        <dbReference type="EMBL" id="HDS10163.1"/>
    </source>
</evidence>
<dbReference type="AlphaFoldDB" id="A0A7C1E4T4"/>
<organism evidence="1">
    <name type="scientific">Fervidicoccus fontis</name>
    <dbReference type="NCBI Taxonomy" id="683846"/>
    <lineage>
        <taxon>Archaea</taxon>
        <taxon>Thermoproteota</taxon>
        <taxon>Thermoprotei</taxon>
        <taxon>Fervidicoccales</taxon>
        <taxon>Fervidicoccaceae</taxon>
        <taxon>Fervidicoccus</taxon>
    </lineage>
</organism>